<comment type="caution">
    <text evidence="3">The sequence shown here is derived from an EMBL/GenBank/DDBJ whole genome shotgun (WGS) entry which is preliminary data.</text>
</comment>
<dbReference type="OrthoDB" id="4379218at2"/>
<gene>
    <name evidence="3" type="ORF">FK268_20390</name>
</gene>
<reference evidence="3 4" key="1">
    <citation type="submission" date="2019-06" db="EMBL/GenBank/DDBJ databases">
        <authorList>
            <person name="Teng J.L.L."/>
            <person name="Lee H.H."/>
            <person name="Lau S.K.P."/>
            <person name="Woo P.C.Y."/>
        </authorList>
    </citation>
    <scope>NUCLEOTIDE SEQUENCE [LARGE SCALE GENOMIC DNA]</scope>
    <source>
        <strain evidence="3 4">HKU70</strain>
    </source>
</reference>
<keyword evidence="1" id="KW-0472">Membrane</keyword>
<feature type="domain" description="Mce/MlaD" evidence="2">
    <location>
        <begin position="66"/>
        <end position="139"/>
    </location>
</feature>
<evidence type="ECO:0000259" key="2">
    <source>
        <dbReference type="Pfam" id="PF02470"/>
    </source>
</evidence>
<protein>
    <submittedName>
        <fullName evidence="3">MCE family protein</fullName>
    </submittedName>
</protein>
<dbReference type="Pfam" id="PF02470">
    <property type="entry name" value="MlaD"/>
    <property type="match status" value="1"/>
</dbReference>
<evidence type="ECO:0000313" key="4">
    <source>
        <dbReference type="Proteomes" id="UP000319792"/>
    </source>
</evidence>
<evidence type="ECO:0000313" key="3">
    <source>
        <dbReference type="EMBL" id="TWS22363.1"/>
    </source>
</evidence>
<dbReference type="PANTHER" id="PTHR33371">
    <property type="entry name" value="INTERMEMBRANE PHOSPHOLIPID TRANSPORT SYSTEM BINDING PROTEIN MLAD-RELATED"/>
    <property type="match status" value="1"/>
</dbReference>
<dbReference type="PANTHER" id="PTHR33371:SF18">
    <property type="entry name" value="MCE-FAMILY PROTEIN MCE3C"/>
    <property type="match status" value="1"/>
</dbReference>
<keyword evidence="1" id="KW-1133">Transmembrane helix</keyword>
<sequence length="354" mass="38037">MQALSLPTNLIRDGYRLALTLASGAEEAWARPSSKRRQLLFGVAGVAVAVIVMIASSVLAVRPPGTTTYTADFPEAGMIRAGDDVRVAGVSVGSVQQVALQGDRVRVGLRIKKKVHIGDQSRVAVKMLTAVGGYFVDIDSLGTASLGAAPIPPSRVRIPYSLVQTFQQAEPKIRAIDPTPLRESLAQIQRATSGKPGQMKELLSTLQGVVQSISTQKDEVGGFVQTLSDYSAAIDRNGDILTQAMRDMNIYFSTARLNVAGYKRFMSALDMVLKRILPAANFYQENLASMEAQVNLMSGQIGGLLAKYRKMIDDAMSTLRRLQSSVKPDGTIVFDGSVPTLSSQYCIPLEGAPC</sequence>
<feature type="transmembrane region" description="Helical" evidence="1">
    <location>
        <begin position="39"/>
        <end position="61"/>
    </location>
</feature>
<keyword evidence="1" id="KW-0812">Transmembrane</keyword>
<organism evidence="3 4">
    <name type="scientific">Tsukamurella sputi</name>
    <dbReference type="NCBI Taxonomy" id="2591848"/>
    <lineage>
        <taxon>Bacteria</taxon>
        <taxon>Bacillati</taxon>
        <taxon>Actinomycetota</taxon>
        <taxon>Actinomycetes</taxon>
        <taxon>Mycobacteriales</taxon>
        <taxon>Tsukamurellaceae</taxon>
        <taxon>Tsukamurella</taxon>
    </lineage>
</organism>
<name>A0A5C5RIY0_9ACTN</name>
<dbReference type="GO" id="GO:0005576">
    <property type="term" value="C:extracellular region"/>
    <property type="evidence" value="ECO:0007669"/>
    <property type="project" value="TreeGrafter"/>
</dbReference>
<dbReference type="InterPro" id="IPR052336">
    <property type="entry name" value="MlaD_Phospholipid_Transporter"/>
</dbReference>
<dbReference type="AlphaFoldDB" id="A0A5C5RIY0"/>
<accession>A0A5C5RIY0</accession>
<dbReference type="Proteomes" id="UP000319792">
    <property type="component" value="Unassembled WGS sequence"/>
</dbReference>
<keyword evidence="4" id="KW-1185">Reference proteome</keyword>
<dbReference type="RefSeq" id="WP_146437296.1">
    <property type="nucleotide sequence ID" value="NZ_VIGV01000010.1"/>
</dbReference>
<reference evidence="3 4" key="2">
    <citation type="submission" date="2019-08" db="EMBL/GenBank/DDBJ databases">
        <title>Tsukamurella conjunctivitidis sp. nov., Tsukamurella assacharolytica sp. nov. and Tsukamurella sputae sp. nov. isolated from patients with conjunctivitis, bacteraemia (lymphoma) and respiratory infection (sputum) in Hong Kong.</title>
        <authorList>
            <person name="Fok K.M.N."/>
            <person name="Fong J.Y.H."/>
        </authorList>
    </citation>
    <scope>NUCLEOTIDE SEQUENCE [LARGE SCALE GENOMIC DNA]</scope>
    <source>
        <strain evidence="3 4">HKU70</strain>
    </source>
</reference>
<evidence type="ECO:0000256" key="1">
    <source>
        <dbReference type="SAM" id="Phobius"/>
    </source>
</evidence>
<proteinExistence type="predicted"/>
<dbReference type="EMBL" id="VIGV01000010">
    <property type="protein sequence ID" value="TWS22363.1"/>
    <property type="molecule type" value="Genomic_DNA"/>
</dbReference>
<dbReference type="InterPro" id="IPR003399">
    <property type="entry name" value="Mce/MlaD"/>
</dbReference>